<gene>
    <name evidence="2" type="ORF">B5V03_35315</name>
</gene>
<dbReference type="AlphaFoldDB" id="A0A4Q1UNM3"/>
<dbReference type="EMBL" id="MZXW01000053">
    <property type="protein sequence ID" value="RXT35157.1"/>
    <property type="molecule type" value="Genomic_DNA"/>
</dbReference>
<evidence type="ECO:0000313" key="3">
    <source>
        <dbReference type="Proteomes" id="UP000290819"/>
    </source>
</evidence>
<reference evidence="2 3" key="1">
    <citation type="submission" date="2017-03" db="EMBL/GenBank/DDBJ databases">
        <authorList>
            <person name="Safronova V.I."/>
            <person name="Sazanova A.L."/>
            <person name="Chirak E.R."/>
        </authorList>
    </citation>
    <scope>NUCLEOTIDE SEQUENCE [LARGE SCALE GENOMIC DNA]</scope>
    <source>
        <strain evidence="2 3">Opo-243</strain>
    </source>
</reference>
<organism evidence="2 3">
    <name type="scientific">Bradyrhizobium betae</name>
    <dbReference type="NCBI Taxonomy" id="244734"/>
    <lineage>
        <taxon>Bacteria</taxon>
        <taxon>Pseudomonadati</taxon>
        <taxon>Pseudomonadota</taxon>
        <taxon>Alphaproteobacteria</taxon>
        <taxon>Hyphomicrobiales</taxon>
        <taxon>Nitrobacteraceae</taxon>
        <taxon>Bradyrhizobium</taxon>
    </lineage>
</organism>
<name>A0A4Q1UNM3_9BRAD</name>
<keyword evidence="3" id="KW-1185">Reference proteome</keyword>
<dbReference type="Pfam" id="PF21834">
    <property type="entry name" value="DUF6894"/>
    <property type="match status" value="1"/>
</dbReference>
<feature type="domain" description="DUF6894" evidence="1">
    <location>
        <begin position="4"/>
        <end position="65"/>
    </location>
</feature>
<proteinExistence type="predicted"/>
<protein>
    <recommendedName>
        <fullName evidence="1">DUF6894 domain-containing protein</fullName>
    </recommendedName>
</protein>
<evidence type="ECO:0000259" key="1">
    <source>
        <dbReference type="Pfam" id="PF21834"/>
    </source>
</evidence>
<sequence length="112" mass="12279">MPKFCFDHHDGAGIEIDVEGVDLPEIDDAGRLALEPLGQTILDGARGCLPGRIAIEVRDQAGAILRASAAMILESSGQIFTGRALRLTGEVNRRDWLPLLPRSQYFLPKERI</sequence>
<dbReference type="InterPro" id="IPR054189">
    <property type="entry name" value="DUF6894"/>
</dbReference>
<evidence type="ECO:0000313" key="2">
    <source>
        <dbReference type="EMBL" id="RXT35157.1"/>
    </source>
</evidence>
<accession>A0A4Q1UNM3</accession>
<dbReference type="RefSeq" id="WP_433995367.1">
    <property type="nucleotide sequence ID" value="NZ_MZXW01000053.1"/>
</dbReference>
<dbReference type="Proteomes" id="UP000290819">
    <property type="component" value="Unassembled WGS sequence"/>
</dbReference>
<comment type="caution">
    <text evidence="2">The sequence shown here is derived from an EMBL/GenBank/DDBJ whole genome shotgun (WGS) entry which is preliminary data.</text>
</comment>